<organism evidence="3 4">
    <name type="scientific">Penicillium subrubescens</name>
    <dbReference type="NCBI Taxonomy" id="1316194"/>
    <lineage>
        <taxon>Eukaryota</taxon>
        <taxon>Fungi</taxon>
        <taxon>Dikarya</taxon>
        <taxon>Ascomycota</taxon>
        <taxon>Pezizomycotina</taxon>
        <taxon>Eurotiomycetes</taxon>
        <taxon>Eurotiomycetidae</taxon>
        <taxon>Eurotiales</taxon>
        <taxon>Aspergillaceae</taxon>
        <taxon>Penicillium</taxon>
    </lineage>
</organism>
<dbReference type="Pfam" id="PF00022">
    <property type="entry name" value="Actin"/>
    <property type="match status" value="1"/>
</dbReference>
<dbReference type="OrthoDB" id="74201at2759"/>
<proteinExistence type="inferred from homology"/>
<dbReference type="STRING" id="1316194.A0A1Q5U741"/>
<feature type="region of interest" description="Disordered" evidence="2">
    <location>
        <begin position="1"/>
        <end position="53"/>
    </location>
</feature>
<feature type="region of interest" description="Disordered" evidence="2">
    <location>
        <begin position="642"/>
        <end position="664"/>
    </location>
</feature>
<protein>
    <submittedName>
        <fullName evidence="3">SWI/SNF and RSC complexes subunit arp9</fullName>
    </submittedName>
</protein>
<feature type="compositionally biased region" description="Basic and acidic residues" evidence="2">
    <location>
        <begin position="18"/>
        <end position="29"/>
    </location>
</feature>
<feature type="region of interest" description="Disordered" evidence="2">
    <location>
        <begin position="409"/>
        <end position="429"/>
    </location>
</feature>
<feature type="region of interest" description="Disordered" evidence="2">
    <location>
        <begin position="110"/>
        <end position="178"/>
    </location>
</feature>
<gene>
    <name evidence="3" type="ORF">PENSUB_5657</name>
</gene>
<sequence>MGKRPKLKVTGKKKPKTTQKESPRKDSPEKTSPQKGTQREEPPVFLARRRSNMPPFKDEHILLIAPGSQMTLAQLGLPETFTPARFRFPTRMFPGQKMGEYEPYRIRERHQTVNTSNGNGAQTTDPPKTDVEMKDAESAGQDGTGNNEPTEKTEKPAGDSADATDKTEAQPETFYEEDVTSDEGAVYPIVNGRIVHWPSFYALLTHVYNALSPPFHTPILMIGQPVWTARDREMITQFVFEKFKVPAFNIMDSALATMWGYGVPTALIVDIGKTKADVTAVTDFIPNEHGRGIAMKGCGGDAMTDRLVELLGPKGFTREMCEQLKRSNIAEILAPGTPLPGAAATAHQGTNPAAAASTGGQSGNDLVPRGPGEGTQTGTDTNGGEDEGVLDVAAIVSGDTTEYLAKIEKEKTTKKGGAEPKQKNAPNHQKEKATFQFEEFVPLDDDNAPASGSRRYIRHTREIEVGAERFLLATPLLKVKKRLTNGILEDLATQIHRTILAVPDATKRSELWDSLIIVGCGSRVRGFAQALLGVITQKYILSPSATIFTSEIPSAFSTPLPTGGTNTPAPMGQPGPMYHPAAHGVNPLLVAATHNNPPMAGATPGTPGMDPNMSAHHRSTGHSQTPNSVKCLRLPDYFPEFKHEGNRNAPGASHGPSATQGGHGAEEATFLGAQMAGRVIFVNDQGATKGFMTRVDYNENGPSAIHEFALA</sequence>
<evidence type="ECO:0000313" key="4">
    <source>
        <dbReference type="Proteomes" id="UP000186955"/>
    </source>
</evidence>
<dbReference type="SUPFAM" id="SSF53067">
    <property type="entry name" value="Actin-like ATPase domain"/>
    <property type="match status" value="2"/>
</dbReference>
<feature type="compositionally biased region" description="Basic residues" evidence="2">
    <location>
        <begin position="1"/>
        <end position="17"/>
    </location>
</feature>
<dbReference type="EMBL" id="MNBE01000569">
    <property type="protein sequence ID" value="OKP08290.1"/>
    <property type="molecule type" value="Genomic_DNA"/>
</dbReference>
<dbReference type="Gene3D" id="3.30.420.40">
    <property type="match status" value="3"/>
</dbReference>
<dbReference type="InterPro" id="IPR004000">
    <property type="entry name" value="Actin"/>
</dbReference>
<comment type="similarity">
    <text evidence="1">Belongs to the actin family.</text>
</comment>
<keyword evidence="4" id="KW-1185">Reference proteome</keyword>
<comment type="caution">
    <text evidence="3">The sequence shown here is derived from an EMBL/GenBank/DDBJ whole genome shotgun (WGS) entry which is preliminary data.</text>
</comment>
<name>A0A1Q5U741_9EURO</name>
<feature type="compositionally biased region" description="Polar residues" evidence="2">
    <location>
        <begin position="112"/>
        <end position="126"/>
    </location>
</feature>
<dbReference type="AlphaFoldDB" id="A0A1Q5U741"/>
<accession>A0A1Q5U741</accession>
<feature type="compositionally biased region" description="Basic and acidic residues" evidence="2">
    <location>
        <begin position="127"/>
        <end position="137"/>
    </location>
</feature>
<feature type="compositionally biased region" description="Basic and acidic residues" evidence="2">
    <location>
        <begin position="149"/>
        <end position="169"/>
    </location>
</feature>
<evidence type="ECO:0000256" key="1">
    <source>
        <dbReference type="RuleBase" id="RU000487"/>
    </source>
</evidence>
<dbReference type="Gene3D" id="3.90.640.60">
    <property type="match status" value="1"/>
</dbReference>
<evidence type="ECO:0000313" key="3">
    <source>
        <dbReference type="EMBL" id="OKP08290.1"/>
    </source>
</evidence>
<dbReference type="PANTHER" id="PTHR11937">
    <property type="entry name" value="ACTIN"/>
    <property type="match status" value="1"/>
</dbReference>
<dbReference type="Proteomes" id="UP000186955">
    <property type="component" value="Unassembled WGS sequence"/>
</dbReference>
<dbReference type="SMART" id="SM00268">
    <property type="entry name" value="ACTIN"/>
    <property type="match status" value="1"/>
</dbReference>
<reference evidence="3 4" key="1">
    <citation type="submission" date="2016-10" db="EMBL/GenBank/DDBJ databases">
        <title>Genome sequence of the ascomycete fungus Penicillium subrubescens.</title>
        <authorList>
            <person name="De Vries R.P."/>
            <person name="Peng M."/>
            <person name="Dilokpimol A."/>
            <person name="Hilden K."/>
            <person name="Makela M.R."/>
            <person name="Grigoriev I."/>
            <person name="Riley R."/>
            <person name="Granchi Z."/>
        </authorList>
    </citation>
    <scope>NUCLEOTIDE SEQUENCE [LARGE SCALE GENOMIC DNA]</scope>
    <source>
        <strain evidence="3 4">CBS 132785</strain>
    </source>
</reference>
<dbReference type="InterPro" id="IPR043129">
    <property type="entry name" value="ATPase_NBD"/>
</dbReference>
<evidence type="ECO:0000256" key="2">
    <source>
        <dbReference type="SAM" id="MobiDB-lite"/>
    </source>
</evidence>
<feature type="region of interest" description="Disordered" evidence="2">
    <location>
        <begin position="340"/>
        <end position="388"/>
    </location>
</feature>